<dbReference type="VEuPathDB" id="MicrosporidiaDB:HERIO_1470"/>
<sequence length="67" mass="7356">MKDNKTTTLRDVLKSLPKFLLLVILSLEELTTSVNLLSNFLKSAMAGLISNSDDSFSPKVSILDSLQ</sequence>
<comment type="caution">
    <text evidence="1">The sequence shown here is derived from an EMBL/GenBank/DDBJ whole genome shotgun (WGS) entry which is preliminary data.</text>
</comment>
<dbReference type="Proteomes" id="UP000192356">
    <property type="component" value="Unassembled WGS sequence"/>
</dbReference>
<protein>
    <submittedName>
        <fullName evidence="1">Uncharacterized protein</fullName>
    </submittedName>
</protein>
<organism evidence="1 2">
    <name type="scientific">Hepatospora eriocheir</name>
    <dbReference type="NCBI Taxonomy" id="1081669"/>
    <lineage>
        <taxon>Eukaryota</taxon>
        <taxon>Fungi</taxon>
        <taxon>Fungi incertae sedis</taxon>
        <taxon>Microsporidia</taxon>
        <taxon>Hepatosporidae</taxon>
        <taxon>Hepatospora</taxon>
    </lineage>
</organism>
<evidence type="ECO:0000313" key="1">
    <source>
        <dbReference type="EMBL" id="ORD96605.1"/>
    </source>
</evidence>
<reference evidence="1 2" key="1">
    <citation type="journal article" date="2017" name="Environ. Microbiol.">
        <title>Decay of the glycolytic pathway and adaptation to intranuclear parasitism within Enterocytozoonidae microsporidia.</title>
        <authorList>
            <person name="Wiredu Boakye D."/>
            <person name="Jaroenlak P."/>
            <person name="Prachumwat A."/>
            <person name="Williams T.A."/>
            <person name="Bateman K.S."/>
            <person name="Itsathitphaisarn O."/>
            <person name="Sritunyalucksana K."/>
            <person name="Paszkiewicz K.H."/>
            <person name="Moore K.A."/>
            <person name="Stentiford G.D."/>
            <person name="Williams B.A."/>
        </authorList>
    </citation>
    <scope>NUCLEOTIDE SEQUENCE [LARGE SCALE GENOMIC DNA]</scope>
    <source>
        <strain evidence="1 2">GB1</strain>
    </source>
</reference>
<keyword evidence="2" id="KW-1185">Reference proteome</keyword>
<dbReference type="EMBL" id="LVKB01000073">
    <property type="protein sequence ID" value="ORD96605.1"/>
    <property type="molecule type" value="Genomic_DNA"/>
</dbReference>
<proteinExistence type="predicted"/>
<dbReference type="AlphaFoldDB" id="A0A1X0QA70"/>
<accession>A0A1X0QA70</accession>
<name>A0A1X0QA70_9MICR</name>
<gene>
    <name evidence="1" type="ORF">HERIO_1470</name>
</gene>
<evidence type="ECO:0000313" key="2">
    <source>
        <dbReference type="Proteomes" id="UP000192356"/>
    </source>
</evidence>